<accession>A0A2I7SGC7</accession>
<evidence type="ECO:0000313" key="2">
    <source>
        <dbReference type="Proteomes" id="UP000236592"/>
    </source>
</evidence>
<protein>
    <submittedName>
        <fullName evidence="1">Membrane or secreted protein</fullName>
    </submittedName>
</protein>
<dbReference type="EMBL" id="CP025938">
    <property type="protein sequence ID" value="AUS04894.1"/>
    <property type="molecule type" value="Genomic_DNA"/>
</dbReference>
<dbReference type="SUPFAM" id="SSF51445">
    <property type="entry name" value="(Trans)glycosidases"/>
    <property type="match status" value="1"/>
</dbReference>
<proteinExistence type="predicted"/>
<name>A0A2I7SGC7_9FLAO</name>
<evidence type="ECO:0000313" key="1">
    <source>
        <dbReference type="EMBL" id="AUS04894.1"/>
    </source>
</evidence>
<sequence>MFVLFFVSAWAVFSQQSTFVDDAGVFRWTDSKKEVRLFGANYTLPFAHGFRAINYLGKDHKKAIDEDVYHMTRLGLDAFRIHVWDTEISDSLGNVIPTKQLDLLDYTLAQFKARGFKTIVTPFKVGDNGYPEKSFPAPGFSANLEKYETYDDEAILQKQERYFEQFLNHVNPYTGLAYKDDPDIIALEINNEPRHDNAEVATKYINRMVDVIRKSGFKNPIFYNVAERHEFVEAYCEADIQGCTFQWYPTGLVYNKTLNANFLPNVDVYNIPFENLEGFKNKARIIYEFDPADMAVSYLYPAMARSFREAKFQFATQFAYEPLELAFANTEYQTHYLNLLYTPSKAISLLIASHVFHDMKNGESYGRYPKNLNFGHTKLDTEQDRAEYLSDENYFYTNGSTSAVVSEKKLKHIAGVGSSSAVKYSGTGAYFLDKIEKGVWRLEVMPDYLWVKDPFEKASLDKTVAVIRHNEQTMTVLLEDLGNHFSIKPLNAGNDFQTVVKDKQFNIVPGTYLIQKHGATFQENAAQNINHLGLTEFVDFTQEIDEVYVVHQPQEYVWEDQNIEIEAQVVAPDAIENVAVVLPSGYQKTDNYNMTKTGAFTYKVSIPKAKIHGDAFRYYIVVETKSGKTTYPNQIEGSPEDWDFIAQERFETFITKKPQNIVLFDANKGMENTLWPDYYNNIKYRSNFVWDAFHSTKQLEVSVENLEGRIPDFTFKILVDKDLSVVSQASELVVRASSGALSRQKVQVALQMQNGAVFGTVIDLPSEEKTIRIPLKDLKIVKQVVLPRAYPVFQPYRFQSEAKTDFDATKIEAIQWSFGPGLHKNDHQKEQKMIIDKIFLN</sequence>
<gene>
    <name evidence="1" type="ORF">C1A40_05150</name>
</gene>
<dbReference type="InterPro" id="IPR017853">
    <property type="entry name" value="GH"/>
</dbReference>
<keyword evidence="2" id="KW-1185">Reference proteome</keyword>
<dbReference type="KEGG" id="taj:C1A40_05150"/>
<organism evidence="1 2">
    <name type="scientific">Pseudotamlana carrageenivorans</name>
    <dbReference type="NCBI Taxonomy" id="2069432"/>
    <lineage>
        <taxon>Bacteria</taxon>
        <taxon>Pseudomonadati</taxon>
        <taxon>Bacteroidota</taxon>
        <taxon>Flavobacteriia</taxon>
        <taxon>Flavobacteriales</taxon>
        <taxon>Flavobacteriaceae</taxon>
        <taxon>Pseudotamlana</taxon>
    </lineage>
</organism>
<dbReference type="AlphaFoldDB" id="A0A2I7SGC7"/>
<dbReference type="Proteomes" id="UP000236592">
    <property type="component" value="Chromosome"/>
</dbReference>
<reference evidence="2" key="1">
    <citation type="submission" date="2018-01" db="EMBL/GenBank/DDBJ databases">
        <title>Complete genome of Tamlana sp. UJ94.</title>
        <authorList>
            <person name="Jung J."/>
            <person name="Chung D."/>
            <person name="Bae S.S."/>
            <person name="Baek K."/>
        </authorList>
    </citation>
    <scope>NUCLEOTIDE SEQUENCE [LARGE SCALE GENOMIC DNA]</scope>
    <source>
        <strain evidence="2">UJ94</strain>
    </source>
</reference>
<dbReference type="Gene3D" id="3.20.20.80">
    <property type="entry name" value="Glycosidases"/>
    <property type="match status" value="1"/>
</dbReference>